<evidence type="ECO:0000313" key="2">
    <source>
        <dbReference type="Proteomes" id="UP000472240"/>
    </source>
</evidence>
<dbReference type="InParanoid" id="A0A671FRY6"/>
<dbReference type="InterPro" id="IPR002389">
    <property type="entry name" value="ANX2"/>
</dbReference>
<reference evidence="1" key="5">
    <citation type="submission" date="2025-09" db="UniProtKB">
        <authorList>
            <consortium name="Ensembl"/>
        </authorList>
    </citation>
    <scope>IDENTIFICATION</scope>
</reference>
<dbReference type="AlphaFoldDB" id="A0A671FRY6"/>
<keyword evidence="2" id="KW-1185">Reference proteome</keyword>
<evidence type="ECO:0000313" key="1">
    <source>
        <dbReference type="Ensembl" id="ENSRFEP00010025198.1"/>
    </source>
</evidence>
<reference evidence="2" key="3">
    <citation type="submission" date="2018-12" db="EMBL/GenBank/DDBJ databases">
        <title>G10K-VGP greater horseshoe bat female genome, primary haplotype.</title>
        <authorList>
            <person name="Teeling E."/>
            <person name="Myers G."/>
            <person name="Vernes S."/>
            <person name="Pippel M."/>
            <person name="Winkler S."/>
            <person name="Fedrigo O."/>
            <person name="Rhie A."/>
            <person name="Koren S."/>
            <person name="Phillippy A."/>
            <person name="Lewin H."/>
            <person name="Damas J."/>
            <person name="Howe K."/>
            <person name="Mountcastle J."/>
            <person name="Jarvis E.D."/>
        </authorList>
    </citation>
    <scope>NUCLEOTIDE SEQUENCE [LARGE SCALE GENOMIC DNA]</scope>
</reference>
<dbReference type="GO" id="GO:0008092">
    <property type="term" value="F:cytoskeletal protein binding"/>
    <property type="evidence" value="ECO:0007669"/>
    <property type="project" value="InterPro"/>
</dbReference>
<proteinExistence type="predicted"/>
<sequence>MSTVHGILRTLSLESDHSIPPSAYRSVKAYTNFNAIWDAFNFETLAANRPTPRAHSHEGDVSVGCCPILVSVA</sequence>
<dbReference type="Ensembl" id="ENSRFET00010027385.1">
    <property type="protein sequence ID" value="ENSRFEP00010025198.1"/>
    <property type="gene ID" value="ENSRFEG00010016774.1"/>
</dbReference>
<name>A0A671FRY6_RHIFE</name>
<dbReference type="PRINTS" id="PR00198">
    <property type="entry name" value="ANNEXINII"/>
</dbReference>
<protein>
    <submittedName>
        <fullName evidence="1">Uncharacterized protein</fullName>
    </submittedName>
</protein>
<dbReference type="GO" id="GO:0005509">
    <property type="term" value="F:calcium ion binding"/>
    <property type="evidence" value="ECO:0007669"/>
    <property type="project" value="InterPro"/>
</dbReference>
<accession>A0A671FRY6</accession>
<reference evidence="1 2" key="2">
    <citation type="journal article" date="2018" name="Annu Rev Anim Biosci">
        <title>Bat Biology, Genomes, and the Bat1K Project: To Generate Chromosome-Level Genomes for All Living Bat Species.</title>
        <authorList>
            <person name="Teeling E.C."/>
            <person name="Vernes S.C."/>
            <person name="Davalos L.M."/>
            <person name="Ray D.A."/>
            <person name="Gilbert M.T.P."/>
            <person name="Myers E."/>
        </authorList>
    </citation>
    <scope>NUCLEOTIDE SEQUENCE</scope>
</reference>
<reference evidence="1 2" key="1">
    <citation type="journal article" date="2015" name="Annu Rev Anim Biosci">
        <title>The Genome 10K Project: a way forward.</title>
        <authorList>
            <person name="Koepfli K.P."/>
            <person name="Paten B."/>
            <person name="O'Brien S.J."/>
            <person name="Koepfli K.P."/>
            <person name="Paten B."/>
            <person name="Antunes A."/>
            <person name="Belov K."/>
            <person name="Bustamante C."/>
            <person name="Castoe T.A."/>
            <person name="Clawson H."/>
            <person name="Crawford A.J."/>
            <person name="Diekhans M."/>
            <person name="Distel D."/>
            <person name="Durbin R."/>
            <person name="Earl D."/>
            <person name="Fujita M.K."/>
            <person name="Gamble T."/>
            <person name="Georges A."/>
            <person name="Gemmell N."/>
            <person name="Gilbert M.T."/>
            <person name="Graves J.M."/>
            <person name="Green R.E."/>
            <person name="Hickey G."/>
            <person name="Jarvis E.D."/>
            <person name="Johnson W."/>
            <person name="Komissarov A."/>
            <person name="Korf I."/>
            <person name="Kuhn R."/>
            <person name="Larkin D.M."/>
            <person name="Lewin H."/>
            <person name="Lopez J.V."/>
            <person name="Ma J."/>
            <person name="Marques-Bonet T."/>
            <person name="Miller W."/>
            <person name="Murphy R."/>
            <person name="Pevzner P."/>
            <person name="Shapiro B."/>
            <person name="Steiner C."/>
            <person name="Tamazian G."/>
            <person name="Venkatesh B."/>
            <person name="Wang J."/>
            <person name="Wayne R."/>
            <person name="Wiley E."/>
            <person name="Yang H."/>
            <person name="Zhang G."/>
            <person name="Haussler D."/>
            <person name="Ryder O."/>
            <person name="O'Brien S.J."/>
        </authorList>
    </citation>
    <scope>NUCLEOTIDE SEQUENCE</scope>
</reference>
<dbReference type="Proteomes" id="UP000472240">
    <property type="component" value="Chromosome 12"/>
</dbReference>
<organism evidence="1 2">
    <name type="scientific">Rhinolophus ferrumequinum</name>
    <name type="common">Greater horseshoe bat</name>
    <dbReference type="NCBI Taxonomy" id="59479"/>
    <lineage>
        <taxon>Eukaryota</taxon>
        <taxon>Metazoa</taxon>
        <taxon>Chordata</taxon>
        <taxon>Craniata</taxon>
        <taxon>Vertebrata</taxon>
        <taxon>Euteleostomi</taxon>
        <taxon>Mammalia</taxon>
        <taxon>Eutheria</taxon>
        <taxon>Laurasiatheria</taxon>
        <taxon>Chiroptera</taxon>
        <taxon>Yinpterochiroptera</taxon>
        <taxon>Rhinolophoidea</taxon>
        <taxon>Rhinolophidae</taxon>
        <taxon>Rhinolophinae</taxon>
        <taxon>Rhinolophus</taxon>
    </lineage>
</organism>
<dbReference type="GO" id="GO:0004859">
    <property type="term" value="F:phospholipase inhibitor activity"/>
    <property type="evidence" value="ECO:0007669"/>
    <property type="project" value="InterPro"/>
</dbReference>
<dbReference type="GO" id="GO:0005544">
    <property type="term" value="F:calcium-dependent phospholipid binding"/>
    <property type="evidence" value="ECO:0007669"/>
    <property type="project" value="InterPro"/>
</dbReference>
<reference evidence="1" key="4">
    <citation type="submission" date="2025-08" db="UniProtKB">
        <authorList>
            <consortium name="Ensembl"/>
        </authorList>
    </citation>
    <scope>IDENTIFICATION</scope>
</reference>